<dbReference type="Pfam" id="PF18701">
    <property type="entry name" value="DUF5641"/>
    <property type="match status" value="1"/>
</dbReference>
<dbReference type="InterPro" id="IPR043128">
    <property type="entry name" value="Rev_trsase/Diguanyl_cyclase"/>
</dbReference>
<proteinExistence type="predicted"/>
<dbReference type="PANTHER" id="PTHR47331:SF1">
    <property type="entry name" value="GAG-LIKE PROTEIN"/>
    <property type="match status" value="1"/>
</dbReference>
<dbReference type="Gene3D" id="3.30.420.10">
    <property type="entry name" value="Ribonuclease H-like superfamily/Ribonuclease H"/>
    <property type="match status" value="1"/>
</dbReference>
<dbReference type="SUPFAM" id="SSF56672">
    <property type="entry name" value="DNA/RNA polymerases"/>
    <property type="match status" value="1"/>
</dbReference>
<dbReference type="InterPro" id="IPR021109">
    <property type="entry name" value="Peptidase_aspartic_dom_sf"/>
</dbReference>
<name>A0A8D8RLR2_9HEMI</name>
<dbReference type="InterPro" id="IPR036397">
    <property type="entry name" value="RNaseH_sf"/>
</dbReference>
<dbReference type="InterPro" id="IPR040676">
    <property type="entry name" value="DUF5641"/>
</dbReference>
<dbReference type="InterPro" id="IPR043502">
    <property type="entry name" value="DNA/RNA_pol_sf"/>
</dbReference>
<dbReference type="InterPro" id="IPR012337">
    <property type="entry name" value="RNaseH-like_sf"/>
</dbReference>
<dbReference type="GO" id="GO:0042575">
    <property type="term" value="C:DNA polymerase complex"/>
    <property type="evidence" value="ECO:0007669"/>
    <property type="project" value="UniProtKB-ARBA"/>
</dbReference>
<dbReference type="Gene3D" id="3.30.70.270">
    <property type="match status" value="1"/>
</dbReference>
<protein>
    <recommendedName>
        <fullName evidence="1">Integrase catalytic domain-containing protein</fullName>
    </recommendedName>
</protein>
<dbReference type="GO" id="GO:0071897">
    <property type="term" value="P:DNA biosynthetic process"/>
    <property type="evidence" value="ECO:0007669"/>
    <property type="project" value="UniProtKB-ARBA"/>
</dbReference>
<dbReference type="Pfam" id="PF17921">
    <property type="entry name" value="Integrase_H2C2"/>
    <property type="match status" value="1"/>
</dbReference>
<dbReference type="CDD" id="cd00303">
    <property type="entry name" value="retropepsin_like"/>
    <property type="match status" value="1"/>
</dbReference>
<dbReference type="EMBL" id="HBUF01164112">
    <property type="protein sequence ID" value="CAG6650829.1"/>
    <property type="molecule type" value="Transcribed_RNA"/>
</dbReference>
<dbReference type="Pfam" id="PF00078">
    <property type="entry name" value="RVT_1"/>
    <property type="match status" value="1"/>
</dbReference>
<dbReference type="EMBL" id="HBUF01164113">
    <property type="protein sequence ID" value="CAG6650832.1"/>
    <property type="molecule type" value="Transcribed_RNA"/>
</dbReference>
<organism evidence="2">
    <name type="scientific">Cacopsylla melanoneura</name>
    <dbReference type="NCBI Taxonomy" id="428564"/>
    <lineage>
        <taxon>Eukaryota</taxon>
        <taxon>Metazoa</taxon>
        <taxon>Ecdysozoa</taxon>
        <taxon>Arthropoda</taxon>
        <taxon>Hexapoda</taxon>
        <taxon>Insecta</taxon>
        <taxon>Pterygota</taxon>
        <taxon>Neoptera</taxon>
        <taxon>Paraneoptera</taxon>
        <taxon>Hemiptera</taxon>
        <taxon>Sternorrhyncha</taxon>
        <taxon>Psylloidea</taxon>
        <taxon>Psyllidae</taxon>
        <taxon>Psyllinae</taxon>
        <taxon>Cacopsylla</taxon>
    </lineage>
</organism>
<dbReference type="InterPro" id="IPR041588">
    <property type="entry name" value="Integrase_H2C2"/>
</dbReference>
<accession>A0A8D8RLR2</accession>
<dbReference type="GO" id="GO:0015074">
    <property type="term" value="P:DNA integration"/>
    <property type="evidence" value="ECO:0007669"/>
    <property type="project" value="InterPro"/>
</dbReference>
<dbReference type="Gene3D" id="3.10.10.10">
    <property type="entry name" value="HIV Type 1 Reverse Transcriptase, subunit A, domain 1"/>
    <property type="match status" value="1"/>
</dbReference>
<dbReference type="GO" id="GO:0003676">
    <property type="term" value="F:nucleic acid binding"/>
    <property type="evidence" value="ECO:0007669"/>
    <property type="project" value="InterPro"/>
</dbReference>
<dbReference type="CDD" id="cd01644">
    <property type="entry name" value="RT_pepA17"/>
    <property type="match status" value="1"/>
</dbReference>
<evidence type="ECO:0000313" key="2">
    <source>
        <dbReference type="EMBL" id="CAG6650832.1"/>
    </source>
</evidence>
<sequence>MEISERYNVAKEHLICVNCLTANHKAINCEKSCCAICKLKHNTLLHFPQNRVGLSKGKPLHAPPLRFQENGVRPPTNIVPNPVAGISNENKTENVFSSVCAEEVGNHVDHDLTTVLLSTVKVNIYDSFGKAHQLRFLLDSGSMCNLITDSTCKKLNLNLEPSKTILSGIGADSQPVKGQVAFKLTSVHDGRLNYSVQALVVNHIVDKLPVTTIDCSNLNYLENLSLADNEFMKPGNIAGILGAPIYSYILDGKTVVGESNQPVAISTSLGFVIMGNAPVLNNGENKKFCMFQKTQIDQQLERFWELDQVDDCSFSKLTPAEQDCEKQYVDHVTRDLTGRYMVSLPFSSNTSQLGDSFHSAKKRFGYLEKKFQSNPEGSESYKQSMQEMLDKGYMVKTNDQSSHVGYFIPHHMVLKPDSVSTKARVVFDASSKTTSGISLNDILHSGPKLYSDLLGILLNFRLFPCAVNGDITKMFLQILVSESDCKFQRLLWRFDPSEPLTVYEMKVVIFGMKCSPFLAQRTVKQLVGDEIENYPAASDINNFLYMDDCVASFLNEDEAKLFYSDVVRLFKAGGFTFTKWISNSEDVMNEIPESDQLTKLVAFDHGKENVKILGMSWNAKNDFLHFKIMDNDKPCTKRGILSAVLSIYDPMGLLGPLVLWVKLLIREICILKLDWDASPPDHILEAWFSFKNQLMVLEGLEFPRHIGVGLSCEFQLVGFCDASQVGYGAIIYSRVKLPNGNVIVKLICAKSKVAPLKVESIPRLELCALLLLSKLIKLVLDNYVKRYPISSCICLTDSTVALCWCKGSPHLWNTFVANRVSKIQNNLDVENVFHVMGSDNPADSLSRGQMPSEFIKNNIYFNGPNWLLQDREYWPVKSYEDLKGTTEVPEQKPPMVLVEIGKKIVNPLGTLLLKFSSWSKLLNVFVFVLRFLRKLPRNNIITGSDVDVAEQFVVKLIQRDSFGLEIKNIKNNINCSPFLKRLSPIMDGDLLRVGGRLVNASLTFDQQHPMLLPAKHHITNLIVNHYHIINLHAGPQLLLSILRQKFWIIGGRNLVRSITQKCNKCFKNSPKFVFPKMGDLPTERVLTSKPFFHTACDFLGPLNVLIQRRRGSRPVKVYVCLFICMAVKAVHLEVVSELSTSAFLNAFKRFLSRRSPVKSIWSDNGTNFVGAKNKLDEIYTLLDSSEYKDSFGKEMLTHRIEWKFNPPGSPHFGGIFEASVKSFKTHLYRVVGSQLLTLEELMTLTVQIEGVLNSRPLCALSTDPSEVPLTPNHFLNMSALKHIPAECVENTNVNRLTRFQLLDQMVQSFWRKWSLEYLHELQVRAKWHSATSGPIKPGLVVLLRQANTAPLHWPMGVISQVFPGKDGITRVALVKTSRGEFRRAVVNLCPLPNQ</sequence>
<feature type="domain" description="Integrase catalytic" evidence="1">
    <location>
        <begin position="1086"/>
        <end position="1279"/>
    </location>
</feature>
<dbReference type="InterPro" id="IPR000477">
    <property type="entry name" value="RT_dom"/>
</dbReference>
<evidence type="ECO:0000259" key="1">
    <source>
        <dbReference type="PROSITE" id="PS50994"/>
    </source>
</evidence>
<dbReference type="SUPFAM" id="SSF53098">
    <property type="entry name" value="Ribonuclease H-like"/>
    <property type="match status" value="1"/>
</dbReference>
<dbReference type="InterPro" id="IPR008042">
    <property type="entry name" value="Retrotrans_Pao"/>
</dbReference>
<dbReference type="Gene3D" id="2.40.70.10">
    <property type="entry name" value="Acid Proteases"/>
    <property type="match status" value="1"/>
</dbReference>
<dbReference type="InterPro" id="IPR001584">
    <property type="entry name" value="Integrase_cat-core"/>
</dbReference>
<dbReference type="PANTHER" id="PTHR47331">
    <property type="entry name" value="PHD-TYPE DOMAIN-CONTAINING PROTEIN"/>
    <property type="match status" value="1"/>
</dbReference>
<reference evidence="2" key="1">
    <citation type="submission" date="2021-05" db="EMBL/GenBank/DDBJ databases">
        <authorList>
            <person name="Alioto T."/>
            <person name="Alioto T."/>
            <person name="Gomez Garrido J."/>
        </authorList>
    </citation>
    <scope>NUCLEOTIDE SEQUENCE</scope>
</reference>
<dbReference type="PROSITE" id="PS50994">
    <property type="entry name" value="INTEGRASE"/>
    <property type="match status" value="1"/>
</dbReference>
<dbReference type="Pfam" id="PF05380">
    <property type="entry name" value="Peptidase_A17"/>
    <property type="match status" value="1"/>
</dbReference>